<dbReference type="AlphaFoldDB" id="M4ND79"/>
<gene>
    <name evidence="2" type="ORF">R2APBS1_0221</name>
</gene>
<sequence>MKSMIAYQVGADVLSDILGTDGGGVRRWPVGMRARPEAGVFASTSRHISAKQREQRMRYIVVVVMAWMLSACASVAPACRGQQFGAIKVEPVGVTGKVFGLPPEIPEITRGMAFESSGFSCGSTVAADIERRVAYSARDCSKEGSEPLPEAPAPSDKFAASFTRTESGVTHIIVVRWVKLSESDVARLVCAGNAVWTAKSKFREYVVPPHSVSYVRLRDQQSYKDQGGATEMGPEAKELIRALEHVAPANR</sequence>
<dbReference type="HOGENOM" id="CLU_1106436_0_0_6"/>
<name>M4ND79_9GAMM</name>
<evidence type="ECO:0000313" key="3">
    <source>
        <dbReference type="Proteomes" id="UP000011859"/>
    </source>
</evidence>
<keyword evidence="1" id="KW-1133">Transmembrane helix</keyword>
<dbReference type="RefSeq" id="WP_015446518.1">
    <property type="nucleotide sequence ID" value="NC_020541.1"/>
</dbReference>
<feature type="transmembrane region" description="Helical" evidence="1">
    <location>
        <begin position="59"/>
        <end position="78"/>
    </location>
</feature>
<dbReference type="Proteomes" id="UP000011859">
    <property type="component" value="Chromosome"/>
</dbReference>
<evidence type="ECO:0000256" key="1">
    <source>
        <dbReference type="SAM" id="Phobius"/>
    </source>
</evidence>
<dbReference type="KEGG" id="rhd:R2APBS1_0221"/>
<accession>M4ND79</accession>
<evidence type="ECO:0000313" key="2">
    <source>
        <dbReference type="EMBL" id="AGG87398.1"/>
    </source>
</evidence>
<organism evidence="2 3">
    <name type="scientific">Rhodanobacter denitrificans</name>
    <dbReference type="NCBI Taxonomy" id="666685"/>
    <lineage>
        <taxon>Bacteria</taxon>
        <taxon>Pseudomonadati</taxon>
        <taxon>Pseudomonadota</taxon>
        <taxon>Gammaproteobacteria</taxon>
        <taxon>Lysobacterales</taxon>
        <taxon>Rhodanobacteraceae</taxon>
        <taxon>Rhodanobacter</taxon>
    </lineage>
</organism>
<proteinExistence type="predicted"/>
<keyword evidence="1" id="KW-0812">Transmembrane</keyword>
<keyword evidence="1" id="KW-0472">Membrane</keyword>
<dbReference type="EMBL" id="CP003470">
    <property type="protein sequence ID" value="AGG87398.1"/>
    <property type="molecule type" value="Genomic_DNA"/>
</dbReference>
<protein>
    <submittedName>
        <fullName evidence="2">Uncharacterized protein</fullName>
    </submittedName>
</protein>
<reference evidence="2 3" key="1">
    <citation type="submission" date="2012-04" db="EMBL/GenBank/DDBJ databases">
        <title>Complete genome of Rhodanobacter sp. 2APBS1.</title>
        <authorList>
            <consortium name="US DOE Joint Genome Institute"/>
            <person name="Huntemann M."/>
            <person name="Wei C.-L."/>
            <person name="Han J."/>
            <person name="Detter J.C."/>
            <person name="Han C."/>
            <person name="Tapia R."/>
            <person name="Munk A.C.C."/>
            <person name="Chen A."/>
            <person name="Krypides N."/>
            <person name="Mavromatis K."/>
            <person name="Markowitz V."/>
            <person name="Szeto E."/>
            <person name="Ivanova N."/>
            <person name="Mikhailova N."/>
            <person name="Ovchinnikova G."/>
            <person name="Pagani I."/>
            <person name="Pati A."/>
            <person name="Goodwin L."/>
            <person name="Peters L."/>
            <person name="Pitluck S."/>
            <person name="Woyke T."/>
            <person name="Prakash O."/>
            <person name="Elkins J."/>
            <person name="Brown S."/>
            <person name="Palumbo A."/>
            <person name="Hemme C."/>
            <person name="Zhou J."/>
            <person name="Watson D."/>
            <person name="Jardine P."/>
            <person name="Kostka J."/>
            <person name="Green S."/>
        </authorList>
    </citation>
    <scope>NUCLEOTIDE SEQUENCE [LARGE SCALE GENOMIC DNA]</scope>
    <source>
        <strain evidence="2 3">2APBS1</strain>
    </source>
</reference>
<keyword evidence="3" id="KW-1185">Reference proteome</keyword>